<evidence type="ECO:0000313" key="4">
    <source>
        <dbReference type="Proteomes" id="UP000440224"/>
    </source>
</evidence>
<dbReference type="InterPro" id="IPR000352">
    <property type="entry name" value="Pep_chain_release_fac_I"/>
</dbReference>
<accession>A0A6N7PJK7</accession>
<comment type="caution">
    <text evidence="3">The sequence shown here is derived from an EMBL/GenBank/DDBJ whole genome shotgun (WGS) entry which is preliminary data.</text>
</comment>
<reference evidence="3 4" key="1">
    <citation type="submission" date="2019-10" db="EMBL/GenBank/DDBJ databases">
        <title>A soil myxobacterium in the family Polyangiaceae.</title>
        <authorList>
            <person name="Li Y."/>
            <person name="Wang J."/>
        </authorList>
    </citation>
    <scope>NUCLEOTIDE SEQUENCE [LARGE SCALE GENOMIC DNA]</scope>
    <source>
        <strain evidence="3 4">DSM 14734</strain>
    </source>
</reference>
<dbReference type="PANTHER" id="PTHR43116:SF3">
    <property type="entry name" value="CLASS I PEPTIDE CHAIN RELEASE FACTOR"/>
    <property type="match status" value="1"/>
</dbReference>
<dbReference type="PANTHER" id="PTHR43116">
    <property type="entry name" value="PEPTIDE CHAIN RELEASE FACTOR 2"/>
    <property type="match status" value="1"/>
</dbReference>
<dbReference type="Pfam" id="PF00472">
    <property type="entry name" value="RF-1"/>
    <property type="match status" value="1"/>
</dbReference>
<dbReference type="EMBL" id="WJIE01000001">
    <property type="protein sequence ID" value="MRG90380.1"/>
    <property type="molecule type" value="Genomic_DNA"/>
</dbReference>
<feature type="domain" description="Prokaryotic-type class I peptide chain release factors" evidence="2">
    <location>
        <begin position="115"/>
        <end position="131"/>
    </location>
</feature>
<evidence type="ECO:0000256" key="1">
    <source>
        <dbReference type="ARBA" id="ARBA00010835"/>
    </source>
</evidence>
<protein>
    <submittedName>
        <fullName evidence="3">Peptide chain release factor-like protein</fullName>
    </submittedName>
</protein>
<sequence>MQITAGYGPVEVRRFVALLAARLAELCEARGLVVEETVSHGDEDAPRSVELVVAGDAALLASEVGTHALVARSPDRGKASRKRWFVSVVVHEDEGACVDDGATIDPRDVEITTMRASGPGGQNVNKTETAVRARHVPSGIVVRVTDERSQRANLRRALARIAALLRKRVMAAAAAKEAQRWSSHARLERGAPVRSYVLSHEGALVLR</sequence>
<evidence type="ECO:0000313" key="3">
    <source>
        <dbReference type="EMBL" id="MRG90380.1"/>
    </source>
</evidence>
<name>A0A6N7PJK7_9BACT</name>
<comment type="similarity">
    <text evidence="1">Belongs to the prokaryotic/mitochondrial release factor family.</text>
</comment>
<evidence type="ECO:0000259" key="2">
    <source>
        <dbReference type="PROSITE" id="PS00745"/>
    </source>
</evidence>
<keyword evidence="4" id="KW-1185">Reference proteome</keyword>
<dbReference type="SUPFAM" id="SSF75620">
    <property type="entry name" value="Release factor"/>
    <property type="match status" value="1"/>
</dbReference>
<dbReference type="InterPro" id="IPR045853">
    <property type="entry name" value="Pep_chain_release_fac_I_sf"/>
</dbReference>
<dbReference type="GO" id="GO:0003747">
    <property type="term" value="F:translation release factor activity"/>
    <property type="evidence" value="ECO:0007669"/>
    <property type="project" value="InterPro"/>
</dbReference>
<dbReference type="Gene3D" id="3.30.160.20">
    <property type="match status" value="1"/>
</dbReference>
<dbReference type="AlphaFoldDB" id="A0A6N7PJK7"/>
<dbReference type="Proteomes" id="UP000440224">
    <property type="component" value="Unassembled WGS sequence"/>
</dbReference>
<dbReference type="PROSITE" id="PS00745">
    <property type="entry name" value="RF_PROK_I"/>
    <property type="match status" value="1"/>
</dbReference>
<organism evidence="3 4">
    <name type="scientific">Polyangium spumosum</name>
    <dbReference type="NCBI Taxonomy" id="889282"/>
    <lineage>
        <taxon>Bacteria</taxon>
        <taxon>Pseudomonadati</taxon>
        <taxon>Myxococcota</taxon>
        <taxon>Polyangia</taxon>
        <taxon>Polyangiales</taxon>
        <taxon>Polyangiaceae</taxon>
        <taxon>Polyangium</taxon>
    </lineage>
</organism>
<dbReference type="Gene3D" id="3.30.70.1660">
    <property type="match status" value="1"/>
</dbReference>
<gene>
    <name evidence="3" type="ORF">GF068_00350</name>
</gene>
<proteinExistence type="inferred from homology"/>